<dbReference type="EMBL" id="CAJNOR010004694">
    <property type="protein sequence ID" value="CAF1521569.1"/>
    <property type="molecule type" value="Genomic_DNA"/>
</dbReference>
<feature type="non-terminal residue" evidence="2">
    <location>
        <position position="1"/>
    </location>
</feature>
<protein>
    <submittedName>
        <fullName evidence="2">Uncharacterized protein</fullName>
    </submittedName>
</protein>
<proteinExistence type="predicted"/>
<reference evidence="2" key="1">
    <citation type="submission" date="2021-02" db="EMBL/GenBank/DDBJ databases">
        <authorList>
            <person name="Nowell W R."/>
        </authorList>
    </citation>
    <scope>NUCLEOTIDE SEQUENCE</scope>
</reference>
<name>A0A815V122_ADIRI</name>
<dbReference type="Proteomes" id="UP000663828">
    <property type="component" value="Unassembled WGS sequence"/>
</dbReference>
<evidence type="ECO:0000313" key="3">
    <source>
        <dbReference type="Proteomes" id="UP000663828"/>
    </source>
</evidence>
<evidence type="ECO:0000313" key="2">
    <source>
        <dbReference type="EMBL" id="CAF1521569.1"/>
    </source>
</evidence>
<organism evidence="2 3">
    <name type="scientific">Adineta ricciae</name>
    <name type="common">Rotifer</name>
    <dbReference type="NCBI Taxonomy" id="249248"/>
    <lineage>
        <taxon>Eukaryota</taxon>
        <taxon>Metazoa</taxon>
        <taxon>Spiralia</taxon>
        <taxon>Gnathifera</taxon>
        <taxon>Rotifera</taxon>
        <taxon>Eurotatoria</taxon>
        <taxon>Bdelloidea</taxon>
        <taxon>Adinetida</taxon>
        <taxon>Adinetidae</taxon>
        <taxon>Adineta</taxon>
    </lineage>
</organism>
<evidence type="ECO:0000256" key="1">
    <source>
        <dbReference type="SAM" id="MobiDB-lite"/>
    </source>
</evidence>
<dbReference type="AlphaFoldDB" id="A0A815V122"/>
<feature type="region of interest" description="Disordered" evidence="1">
    <location>
        <begin position="1"/>
        <end position="33"/>
    </location>
</feature>
<comment type="caution">
    <text evidence="2">The sequence shown here is derived from an EMBL/GenBank/DDBJ whole genome shotgun (WGS) entry which is preliminary data.</text>
</comment>
<keyword evidence="3" id="KW-1185">Reference proteome</keyword>
<gene>
    <name evidence="2" type="ORF">XAT740_LOCUS40834</name>
</gene>
<accession>A0A815V122</accession>
<sequence>MNNRENHAQRINYDTTSLTDLGREEANGSGSIDLGEQDASVSLEINRKLEQIRLRYEIPTDKCYRLRALKDYEIIVIGDDSGSMNTTVDNTNVTRWDELRNLLKIIIEFGTIFDPSGVDV</sequence>